<evidence type="ECO:0000256" key="4">
    <source>
        <dbReference type="ARBA" id="ARBA00022771"/>
    </source>
</evidence>
<dbReference type="InterPro" id="IPR031099">
    <property type="entry name" value="BRCA1-associated"/>
</dbReference>
<evidence type="ECO:0000256" key="2">
    <source>
        <dbReference type="ARBA" id="ARBA00022737"/>
    </source>
</evidence>
<dbReference type="SUPFAM" id="SSF52113">
    <property type="entry name" value="BRCT domain"/>
    <property type="match status" value="2"/>
</dbReference>
<evidence type="ECO:0000259" key="11">
    <source>
        <dbReference type="PROSITE" id="PS50089"/>
    </source>
</evidence>
<dbReference type="Proteomes" id="UP001154078">
    <property type="component" value="Chromosome 5"/>
</dbReference>
<evidence type="ECO:0000313" key="13">
    <source>
        <dbReference type="EMBL" id="CAH0557878.1"/>
    </source>
</evidence>
<keyword evidence="2" id="KW-0677">Repeat</keyword>
<keyword evidence="14" id="KW-1185">Reference proteome</keyword>
<comment type="subcellular location">
    <subcellularLocation>
        <location evidence="1">Nucleus</location>
    </subcellularLocation>
</comment>
<dbReference type="PANTHER" id="PTHR13763:SF0">
    <property type="entry name" value="BREAST CANCER TYPE 1 SUSCEPTIBILITY PROTEIN"/>
    <property type="match status" value="1"/>
</dbReference>
<gene>
    <name evidence="13" type="ORF">MELIAE_LOCUS8486</name>
</gene>
<feature type="compositionally biased region" description="Polar residues" evidence="10">
    <location>
        <begin position="137"/>
        <end position="148"/>
    </location>
</feature>
<accession>A0A9P0BAK9</accession>
<dbReference type="SMART" id="SM00292">
    <property type="entry name" value="BRCT"/>
    <property type="match status" value="2"/>
</dbReference>
<evidence type="ECO:0000259" key="12">
    <source>
        <dbReference type="PROSITE" id="PS50172"/>
    </source>
</evidence>
<dbReference type="InterPro" id="IPR001841">
    <property type="entry name" value="Znf_RING"/>
</dbReference>
<evidence type="ECO:0000313" key="14">
    <source>
        <dbReference type="Proteomes" id="UP001154078"/>
    </source>
</evidence>
<reference evidence="13" key="1">
    <citation type="submission" date="2021-12" db="EMBL/GenBank/DDBJ databases">
        <authorList>
            <person name="King R."/>
        </authorList>
    </citation>
    <scope>NUCLEOTIDE SEQUENCE</scope>
</reference>
<feature type="domain" description="BRCT" evidence="12">
    <location>
        <begin position="1131"/>
        <end position="1230"/>
    </location>
</feature>
<keyword evidence="6" id="KW-0234">DNA repair</keyword>
<evidence type="ECO:0000256" key="8">
    <source>
        <dbReference type="PROSITE-ProRule" id="PRU00175"/>
    </source>
</evidence>
<dbReference type="Gene3D" id="3.40.50.10190">
    <property type="entry name" value="BRCT domain"/>
    <property type="match status" value="2"/>
</dbReference>
<dbReference type="GO" id="GO:0000724">
    <property type="term" value="P:double-strand break repair via homologous recombination"/>
    <property type="evidence" value="ECO:0007669"/>
    <property type="project" value="TreeGrafter"/>
</dbReference>
<keyword evidence="7" id="KW-0539">Nucleus</keyword>
<feature type="region of interest" description="Disordered" evidence="10">
    <location>
        <begin position="124"/>
        <end position="175"/>
    </location>
</feature>
<feature type="domain" description="RING-type" evidence="11">
    <location>
        <begin position="20"/>
        <end position="55"/>
    </location>
</feature>
<keyword evidence="3" id="KW-0227">DNA damage</keyword>
<evidence type="ECO:0008006" key="15">
    <source>
        <dbReference type="Google" id="ProtNLM"/>
    </source>
</evidence>
<dbReference type="PROSITE" id="PS50172">
    <property type="entry name" value="BRCT"/>
    <property type="match status" value="2"/>
</dbReference>
<protein>
    <recommendedName>
        <fullName evidence="15">RING-type E3 ubiquitin transferase BRCA1</fullName>
    </recommendedName>
</protein>
<dbReference type="InterPro" id="IPR013083">
    <property type="entry name" value="Znf_RING/FYVE/PHD"/>
</dbReference>
<dbReference type="OrthoDB" id="6105938at2759"/>
<evidence type="ECO:0000256" key="9">
    <source>
        <dbReference type="SAM" id="Coils"/>
    </source>
</evidence>
<evidence type="ECO:0000256" key="5">
    <source>
        <dbReference type="ARBA" id="ARBA00022833"/>
    </source>
</evidence>
<dbReference type="Gene3D" id="3.30.40.10">
    <property type="entry name" value="Zinc/RING finger domain, C3HC4 (zinc finger)"/>
    <property type="match status" value="1"/>
</dbReference>
<dbReference type="GO" id="GO:0070531">
    <property type="term" value="C:BRCA1-A complex"/>
    <property type="evidence" value="ECO:0007669"/>
    <property type="project" value="TreeGrafter"/>
</dbReference>
<organism evidence="13 14">
    <name type="scientific">Brassicogethes aeneus</name>
    <name type="common">Rape pollen beetle</name>
    <name type="synonym">Meligethes aeneus</name>
    <dbReference type="NCBI Taxonomy" id="1431903"/>
    <lineage>
        <taxon>Eukaryota</taxon>
        <taxon>Metazoa</taxon>
        <taxon>Ecdysozoa</taxon>
        <taxon>Arthropoda</taxon>
        <taxon>Hexapoda</taxon>
        <taxon>Insecta</taxon>
        <taxon>Pterygota</taxon>
        <taxon>Neoptera</taxon>
        <taxon>Endopterygota</taxon>
        <taxon>Coleoptera</taxon>
        <taxon>Polyphaga</taxon>
        <taxon>Cucujiformia</taxon>
        <taxon>Nitidulidae</taxon>
        <taxon>Meligethinae</taxon>
        <taxon>Brassicogethes</taxon>
    </lineage>
</organism>
<dbReference type="CDD" id="cd16449">
    <property type="entry name" value="RING-HC"/>
    <property type="match status" value="1"/>
</dbReference>
<evidence type="ECO:0000256" key="7">
    <source>
        <dbReference type="ARBA" id="ARBA00023242"/>
    </source>
</evidence>
<dbReference type="GO" id="GO:0045944">
    <property type="term" value="P:positive regulation of transcription by RNA polymerase II"/>
    <property type="evidence" value="ECO:0007669"/>
    <property type="project" value="TreeGrafter"/>
</dbReference>
<sequence>MSDFDRLKYKINKLATCIKCCNCNQIVPNSIDLQCKHFCCEKCYKSIKNKCPKCKEHVEGVTYDENVTAIGNVLKKLYDSINTNYNVNFETLIKDDEILILNPVNKKITNQNTNEPVHDIIKPLNDNKTVKNKRKNSLNASNKTNKSATKTRKTKDKSFTEVTVEKNKRTSKKHKENVVTATKNYKTDVVQWLNSNKNDFDRITQTQQRIVDDIALEGTTPSISQLNNPKITRRTTRKTNNKKTRCKSLEVQIKKPRNNMEQRHSISSELLGKENYNIDDINTEEIKKIVKETEVKVIENLLEDEYLDRLESEMLNINKDQKNEDESMTSSGWDRIKDISKKISKKGKKQLNVTLEPVNTSQVHDFKGKTAFVKLLDISKDPNINLSGASLKKQNSEHHMEILNVVDNKNDDLEILNDKSNNSVKENDIHIILETYSSDGKKDKENIIEVSQGTTTKDLNSNKNNLDSSILEKLQLKLKNTISLLVEKSFNKNVVLKNLEECEEHVNMLKNTNPEKTYLEKCVQVTQSKENKTIQTFFEQNNISVQTENADLINKSPQTKTQKNPSQISQNIIRSLSSDPIDNLIINSQGLVEGFISPKQNNNQEHSDEIIGNKKSNKRPMVIDSDESEDYAPKKPCFNRFTKSNLSIKFESQVGDSPKNSDDKMNLSENIDYEDYLAKVMKKYDDGSMSSEIINPVKIPTQNKANLENLSLSFEKNENSAKSKKSQRSRETSQPGKLGKSQRTPSSIKFDDENYFDECCITNIDKEIENYKHHKHSATELSDIISETEDIQPLKKLKRADVKKNKAASIEQNRDITDFENEDIEIEEDELVEIERKAKENKKINVLQEVILQNPNNEDRNTPGSDIFENEDNLDIIEATPPRKEIRNESQNLSQIPQFSTLEMAAFDVALPPPAEFCDVAPDDLEIKNTPTTSTNLNDSLFVRSPETVKSLDISRTSTPHSRCKKPELNFSPIFSQNRKVLTQTPKSSMLSCIPGQKSLFSYLKKTPSTQQSTPEKVVNTSFREKPLVTSTRIDKDQMIGISTLAHRKIIAYTTTYTENVTHLIANVDKNNYVEEHTMKFILAVASGAWVLNVGWIKECLEKNRVVPEAPYEVLDGSGIAGPKISRLTRKSNPLFRGFKFCCRPPFQSAVKDDVETVLRLLDGKIVNDISTMGIKDGLHGIIVSEIVGTQDFDIYERMLEKYKCVTVDLEWISKSVAQYRLTSVRPYLLCSEDLICDLGYPQPLLDFVPLTGTEDD</sequence>
<feature type="domain" description="BRCT" evidence="12">
    <location>
        <begin position="1053"/>
        <end position="1114"/>
    </location>
</feature>
<dbReference type="AlphaFoldDB" id="A0A9P0BAK9"/>
<feature type="coiled-coil region" evidence="9">
    <location>
        <begin position="817"/>
        <end position="844"/>
    </location>
</feature>
<keyword evidence="9" id="KW-0175">Coiled coil</keyword>
<keyword evidence="4 8" id="KW-0479">Metal-binding</keyword>
<feature type="region of interest" description="Disordered" evidence="10">
    <location>
        <begin position="714"/>
        <end position="749"/>
    </location>
</feature>
<feature type="compositionally biased region" description="Basic and acidic residues" evidence="10">
    <location>
        <begin position="156"/>
        <end position="168"/>
    </location>
</feature>
<keyword evidence="5" id="KW-0862">Zinc</keyword>
<dbReference type="GO" id="GO:0008270">
    <property type="term" value="F:zinc ion binding"/>
    <property type="evidence" value="ECO:0007669"/>
    <property type="project" value="UniProtKB-KW"/>
</dbReference>
<dbReference type="EMBL" id="OV121136">
    <property type="protein sequence ID" value="CAH0557878.1"/>
    <property type="molecule type" value="Genomic_DNA"/>
</dbReference>
<evidence type="ECO:0000256" key="10">
    <source>
        <dbReference type="SAM" id="MobiDB-lite"/>
    </source>
</evidence>
<proteinExistence type="predicted"/>
<dbReference type="PROSITE" id="PS50089">
    <property type="entry name" value="ZF_RING_2"/>
    <property type="match status" value="1"/>
</dbReference>
<evidence type="ECO:0000256" key="3">
    <source>
        <dbReference type="ARBA" id="ARBA00022763"/>
    </source>
</evidence>
<evidence type="ECO:0000256" key="1">
    <source>
        <dbReference type="ARBA" id="ARBA00004123"/>
    </source>
</evidence>
<dbReference type="InterPro" id="IPR001357">
    <property type="entry name" value="BRCT_dom"/>
</dbReference>
<dbReference type="GO" id="GO:0031436">
    <property type="term" value="C:BRCA1-BARD1 complex"/>
    <property type="evidence" value="ECO:0007669"/>
    <property type="project" value="TreeGrafter"/>
</dbReference>
<dbReference type="PANTHER" id="PTHR13763">
    <property type="entry name" value="BREAST CANCER TYPE 1 SUSCEPTIBILITY PROTEIN BRCA1"/>
    <property type="match status" value="1"/>
</dbReference>
<dbReference type="InterPro" id="IPR036420">
    <property type="entry name" value="BRCT_dom_sf"/>
</dbReference>
<dbReference type="GO" id="GO:0004842">
    <property type="term" value="F:ubiquitin-protein transferase activity"/>
    <property type="evidence" value="ECO:0007669"/>
    <property type="project" value="TreeGrafter"/>
</dbReference>
<feature type="region of interest" description="Disordered" evidence="10">
    <location>
        <begin position="598"/>
        <end position="636"/>
    </location>
</feature>
<keyword evidence="4 8" id="KW-0863">Zinc-finger</keyword>
<name>A0A9P0BAK9_BRAAE</name>
<evidence type="ECO:0000256" key="6">
    <source>
        <dbReference type="ARBA" id="ARBA00023204"/>
    </source>
</evidence>
<dbReference type="Pfam" id="PF00533">
    <property type="entry name" value="BRCT"/>
    <property type="match status" value="1"/>
</dbReference>